<evidence type="ECO:0000256" key="2">
    <source>
        <dbReference type="SAM" id="SignalP"/>
    </source>
</evidence>
<evidence type="ECO:0000313" key="4">
    <source>
        <dbReference type="EMBL" id="ASJ25595.1"/>
    </source>
</evidence>
<organism evidence="4 6">
    <name type="scientific">Laribacter hongkongensis</name>
    <dbReference type="NCBI Taxonomy" id="168471"/>
    <lineage>
        <taxon>Bacteria</taxon>
        <taxon>Pseudomonadati</taxon>
        <taxon>Pseudomonadota</taxon>
        <taxon>Betaproteobacteria</taxon>
        <taxon>Neisseriales</taxon>
        <taxon>Aquaspirillaceae</taxon>
        <taxon>Laribacter</taxon>
    </lineage>
</organism>
<name>A0A248LM14_9NEIS</name>
<dbReference type="PANTHER" id="PTHR30570">
    <property type="entry name" value="PERIPLASMIC PHOSPHATE BINDING COMPONENT OF PHOSPHATE ABC TRANSPORTER"/>
    <property type="match status" value="1"/>
</dbReference>
<sequence>MTIALSRSCLAGVCLLLSGLPFAHAADTRLFAGQSGTLDIAGGTAHIPVVEDVARQVGRANPQVRITVTGGGSGVGIQKVGEGLVDIGSTGRAPSEAEIQRYDLKPFRFALDGVAIAVHPSNPVGNLSMEQARDIFSGKIDNWKQVGGPDRRINLYGRDEASATREVFVGKVLGKDVQPATRSTLVASNGAAKTAIARDKGAIGYLGMGYVDPSIKAVSINGVAPTQEHAKSGAYPVVRGLYFNTKGEPKPLAQTFYQYLQAPDGQAIIRKHGYIPFF</sequence>
<reference evidence="4" key="3">
    <citation type="submission" date="2017-06" db="EMBL/GenBank/DDBJ databases">
        <authorList>
            <person name="Kim H.J."/>
            <person name="Triplett B.A."/>
        </authorList>
    </citation>
    <scope>NUCLEOTIDE SEQUENCE</scope>
    <source>
        <strain evidence="4">HLGZ1</strain>
    </source>
</reference>
<reference evidence="5 7" key="4">
    <citation type="submission" date="2021-10" db="EMBL/GenBank/DDBJ databases">
        <title>Whole-genome sequencing analysis of Laribacter hongkongensis: virulence gene profiles, carbohydrate-active enzyme prediction, and antimicrobial resistance characterization.</title>
        <authorList>
            <person name="Yuan P."/>
            <person name="Zhan Y."/>
            <person name="Chen D."/>
        </authorList>
    </citation>
    <scope>NUCLEOTIDE SEQUENCE [LARGE SCALE GENOMIC DNA]</scope>
    <source>
        <strain evidence="5 7">W67</strain>
    </source>
</reference>
<dbReference type="RefSeq" id="WP_051190034.1">
    <property type="nucleotide sequence ID" value="NZ_CP022115.1"/>
</dbReference>
<dbReference type="Proteomes" id="UP001200247">
    <property type="component" value="Unassembled WGS sequence"/>
</dbReference>
<dbReference type="CDD" id="cd13653">
    <property type="entry name" value="PBP2_phosphate_like_1"/>
    <property type="match status" value="1"/>
</dbReference>
<evidence type="ECO:0000259" key="3">
    <source>
        <dbReference type="Pfam" id="PF12849"/>
    </source>
</evidence>
<dbReference type="Proteomes" id="UP000197424">
    <property type="component" value="Chromosome"/>
</dbReference>
<dbReference type="GeneID" id="75110047"/>
<dbReference type="PANTHER" id="PTHR30570:SF1">
    <property type="entry name" value="PHOSPHATE-BINDING PROTEIN PSTS"/>
    <property type="match status" value="1"/>
</dbReference>
<feature type="chain" id="PRO_5044379207" evidence="2">
    <location>
        <begin position="26"/>
        <end position="278"/>
    </location>
</feature>
<reference evidence="4" key="1">
    <citation type="journal article" date="2017" name="J. Antimicrob. Chemother.">
        <title>Emergence and genomic analysis of MDR Laribacter hongkongensis strain HLGZ1 from Guangzhou, China.</title>
        <authorList>
            <person name="Wu H.K."/>
            <person name="Chen J.H."/>
            <person name="Yang L."/>
            <person name="Li A.R."/>
            <person name="Su D.H."/>
            <person name="Lin Y.P."/>
            <person name="Chen D.Q."/>
        </authorList>
    </citation>
    <scope>NUCLEOTIDE SEQUENCE</scope>
    <source>
        <strain evidence="4">HLGZ1</strain>
    </source>
</reference>
<dbReference type="InterPro" id="IPR024370">
    <property type="entry name" value="PBP_domain"/>
</dbReference>
<dbReference type="OrthoDB" id="4008270at2"/>
<evidence type="ECO:0000256" key="1">
    <source>
        <dbReference type="ARBA" id="ARBA00022729"/>
    </source>
</evidence>
<feature type="domain" description="PBP" evidence="3">
    <location>
        <begin position="34"/>
        <end position="261"/>
    </location>
</feature>
<accession>A0A248LM14</accession>
<gene>
    <name evidence="5" type="ORF">LH440_12875</name>
    <name evidence="4" type="ORF">LHGZ1_2764</name>
</gene>
<reference evidence="6" key="2">
    <citation type="submission" date="2017-06" db="EMBL/GenBank/DDBJ databases">
        <title>Whole genome sequence of Laribacter hongkongensis LHGZ1.</title>
        <authorList>
            <person name="Chen D."/>
            <person name="Wu H."/>
            <person name="Chen J."/>
        </authorList>
    </citation>
    <scope>NUCLEOTIDE SEQUENCE [LARGE SCALE GENOMIC DNA]</scope>
    <source>
        <strain evidence="6">LHGZ1</strain>
    </source>
</reference>
<evidence type="ECO:0000313" key="7">
    <source>
        <dbReference type="Proteomes" id="UP001200247"/>
    </source>
</evidence>
<dbReference type="InterPro" id="IPR050811">
    <property type="entry name" value="Phosphate_ABC_transporter"/>
</dbReference>
<dbReference type="EMBL" id="CP022115">
    <property type="protein sequence ID" value="ASJ25595.1"/>
    <property type="molecule type" value="Genomic_DNA"/>
</dbReference>
<dbReference type="EMBL" id="JAJAXM010000026">
    <property type="protein sequence ID" value="MCG9026778.1"/>
    <property type="molecule type" value="Genomic_DNA"/>
</dbReference>
<evidence type="ECO:0000313" key="6">
    <source>
        <dbReference type="Proteomes" id="UP000197424"/>
    </source>
</evidence>
<dbReference type="AlphaFoldDB" id="A0A248LM14"/>
<dbReference type="Gene3D" id="3.40.190.10">
    <property type="entry name" value="Periplasmic binding protein-like II"/>
    <property type="match status" value="2"/>
</dbReference>
<dbReference type="Pfam" id="PF12849">
    <property type="entry name" value="PBP_like_2"/>
    <property type="match status" value="1"/>
</dbReference>
<feature type="signal peptide" evidence="2">
    <location>
        <begin position="1"/>
        <end position="25"/>
    </location>
</feature>
<dbReference type="SUPFAM" id="SSF53850">
    <property type="entry name" value="Periplasmic binding protein-like II"/>
    <property type="match status" value="1"/>
</dbReference>
<protein>
    <submittedName>
        <fullName evidence="5">Phosphate ABC transporter substrate-binding protein</fullName>
    </submittedName>
    <submittedName>
        <fullName evidence="4">Phosphate ABC transporter, periplasmic phosphate-binding protein, putative</fullName>
    </submittedName>
</protein>
<proteinExistence type="predicted"/>
<evidence type="ECO:0000313" key="5">
    <source>
        <dbReference type="EMBL" id="MCG9026778.1"/>
    </source>
</evidence>
<keyword evidence="1 2" id="KW-0732">Signal</keyword>